<dbReference type="Proteomes" id="UP000054010">
    <property type="component" value="Unassembled WGS sequence"/>
</dbReference>
<keyword evidence="2" id="KW-1185">Reference proteome</keyword>
<name>E1IH58_9CHLR</name>
<dbReference type="AlphaFoldDB" id="E1IH58"/>
<gene>
    <name evidence="1" type="ORF">OSCT_2659</name>
</gene>
<accession>E1IH58</accession>
<comment type="caution">
    <text evidence="1">The sequence shown here is derived from an EMBL/GenBank/DDBJ whole genome shotgun (WGS) entry which is preliminary data.</text>
</comment>
<evidence type="ECO:0000313" key="1">
    <source>
        <dbReference type="EMBL" id="EFO79533.1"/>
    </source>
</evidence>
<proteinExistence type="predicted"/>
<sequence>MTTLVIAFVLITLLVLFAGRVPFRPAPIAQPGTPASVYIERDTQLLSTYGYTLEGTVHIPIDRAMELIVERGLPVRADATPTP</sequence>
<protein>
    <submittedName>
        <fullName evidence="1">Uncharacterized protein</fullName>
    </submittedName>
</protein>
<dbReference type="STRING" id="765420.OSCT_2659"/>
<organism evidence="1 2">
    <name type="scientific">Oscillochloris trichoides DG-6</name>
    <dbReference type="NCBI Taxonomy" id="765420"/>
    <lineage>
        <taxon>Bacteria</taxon>
        <taxon>Bacillati</taxon>
        <taxon>Chloroflexota</taxon>
        <taxon>Chloroflexia</taxon>
        <taxon>Chloroflexales</taxon>
        <taxon>Chloroflexineae</taxon>
        <taxon>Oscillochloridaceae</taxon>
        <taxon>Oscillochloris</taxon>
    </lineage>
</organism>
<dbReference type="HOGENOM" id="CLU_2539336_0_0_0"/>
<reference evidence="1 2" key="1">
    <citation type="journal article" date="2011" name="J. Bacteriol.">
        <title>Draft genome sequence of the anoxygenic filamentous phototrophic bacterium Oscillochloris trichoides subsp. DG-6.</title>
        <authorList>
            <person name="Kuznetsov B.B."/>
            <person name="Ivanovsky R.N."/>
            <person name="Keppen O.I."/>
            <person name="Sukhacheva M.V."/>
            <person name="Bumazhkin B.K."/>
            <person name="Patutina E.O."/>
            <person name="Beletsky A.V."/>
            <person name="Mardanov A.V."/>
            <person name="Baslerov R.V."/>
            <person name="Panteleeva A.N."/>
            <person name="Kolganova T.V."/>
            <person name="Ravin N.V."/>
            <person name="Skryabin K.G."/>
        </authorList>
    </citation>
    <scope>NUCLEOTIDE SEQUENCE [LARGE SCALE GENOMIC DNA]</scope>
    <source>
        <strain evidence="1 2">DG-6</strain>
    </source>
</reference>
<dbReference type="EMBL" id="ADVR01000112">
    <property type="protein sequence ID" value="EFO79533.1"/>
    <property type="molecule type" value="Genomic_DNA"/>
</dbReference>
<evidence type="ECO:0000313" key="2">
    <source>
        <dbReference type="Proteomes" id="UP000054010"/>
    </source>
</evidence>